<geneLocation type="plasmid" evidence="3 4">
    <name>pBRH01</name>
</geneLocation>
<proteinExistence type="predicted"/>
<dbReference type="PANTHER" id="PTHR46648:SF1">
    <property type="entry name" value="ADENOSINE 5'-MONOPHOSPHORAMIDASE HNT1"/>
    <property type="match status" value="1"/>
</dbReference>
<dbReference type="AlphaFoldDB" id="E5ATL0"/>
<keyword evidence="3" id="KW-0614">Plasmid</keyword>
<name>E5ATL0_MYCRK</name>
<dbReference type="PANTHER" id="PTHR46648">
    <property type="entry name" value="HIT FAMILY PROTEIN 1"/>
    <property type="match status" value="1"/>
</dbReference>
<protein>
    <submittedName>
        <fullName evidence="3">Adenosine 5'-monophosphoramidase</fullName>
    </submittedName>
</protein>
<dbReference type="InterPro" id="IPR011146">
    <property type="entry name" value="HIT-like"/>
</dbReference>
<dbReference type="KEGG" id="brh:RBRH_03458"/>
<dbReference type="eggNOG" id="COG0537">
    <property type="taxonomic scope" value="Bacteria"/>
</dbReference>
<dbReference type="Pfam" id="PF01230">
    <property type="entry name" value="HIT"/>
    <property type="match status" value="1"/>
</dbReference>
<organism evidence="3 4">
    <name type="scientific">Mycetohabitans rhizoxinica (strain DSM 19002 / CIP 109453 / HKI 454)</name>
    <name type="common">Paraburkholderia rhizoxinica</name>
    <dbReference type="NCBI Taxonomy" id="882378"/>
    <lineage>
        <taxon>Bacteria</taxon>
        <taxon>Pseudomonadati</taxon>
        <taxon>Pseudomonadota</taxon>
        <taxon>Betaproteobacteria</taxon>
        <taxon>Burkholderiales</taxon>
        <taxon>Burkholderiaceae</taxon>
        <taxon>Mycetohabitans</taxon>
    </lineage>
</organism>
<dbReference type="SUPFAM" id="SSF54197">
    <property type="entry name" value="HIT-like"/>
    <property type="match status" value="1"/>
</dbReference>
<dbReference type="PROSITE" id="PS51084">
    <property type="entry name" value="HIT_2"/>
    <property type="match status" value="1"/>
</dbReference>
<dbReference type="InterPro" id="IPR036265">
    <property type="entry name" value="HIT-like_sf"/>
</dbReference>
<reference evidence="3 4" key="1">
    <citation type="journal article" date="2011" name="J. Bacteriol.">
        <title>Complete genome sequence of Burkholderia rhizoxinica, an endosymbiont of Rhizopus microsporus.</title>
        <authorList>
            <person name="Lackner G."/>
            <person name="Moebius N."/>
            <person name="Partida-Martinez L."/>
            <person name="Hertweck C."/>
        </authorList>
    </citation>
    <scope>NUCLEOTIDE SEQUENCE [LARGE SCALE GENOMIC DNA]</scope>
    <source>
        <strain evidence="4">DSM 19002 / CIP 109453 / HKI 454</strain>
        <plasmid evidence="3 4">pBRH01</plasmid>
    </source>
</reference>
<sequence length="95" mass="9916">MPCGGLDDGTGGTRLRLRSTCLRPGVKAAMSYDPNNPFARILRGELPCVKVAETGDVLAFMDLMPQANGHVLVVPKEAAAKIFDLSDAAGAACDV</sequence>
<accession>E5ATL0</accession>
<dbReference type="HOGENOM" id="CLU_2367496_0_0_4"/>
<evidence type="ECO:0000259" key="2">
    <source>
        <dbReference type="PROSITE" id="PS51084"/>
    </source>
</evidence>
<evidence type="ECO:0000313" key="3">
    <source>
        <dbReference type="EMBL" id="CBW76434.1"/>
    </source>
</evidence>
<dbReference type="GO" id="GO:0003824">
    <property type="term" value="F:catalytic activity"/>
    <property type="evidence" value="ECO:0007669"/>
    <property type="project" value="InterPro"/>
</dbReference>
<dbReference type="Proteomes" id="UP000007437">
    <property type="component" value="Plasmid pBRH01"/>
</dbReference>
<gene>
    <name evidence="3" type="ordered locus">RBRH_03458</name>
</gene>
<comment type="caution">
    <text evidence="1">Lacks conserved residue(s) required for the propagation of feature annotation.</text>
</comment>
<dbReference type="GO" id="GO:0009117">
    <property type="term" value="P:nucleotide metabolic process"/>
    <property type="evidence" value="ECO:0007669"/>
    <property type="project" value="TreeGrafter"/>
</dbReference>
<dbReference type="Gene3D" id="3.30.428.10">
    <property type="entry name" value="HIT-like"/>
    <property type="match status" value="1"/>
</dbReference>
<dbReference type="PRINTS" id="PR00332">
    <property type="entry name" value="HISTRIAD"/>
</dbReference>
<dbReference type="EMBL" id="FR687360">
    <property type="protein sequence ID" value="CBW76434.1"/>
    <property type="molecule type" value="Genomic_DNA"/>
</dbReference>
<feature type="domain" description="HIT" evidence="2">
    <location>
        <begin position="37"/>
        <end position="95"/>
    </location>
</feature>
<evidence type="ECO:0000256" key="1">
    <source>
        <dbReference type="PROSITE-ProRule" id="PRU00464"/>
    </source>
</evidence>
<evidence type="ECO:0000313" key="4">
    <source>
        <dbReference type="Proteomes" id="UP000007437"/>
    </source>
</evidence>
<dbReference type="InterPro" id="IPR001310">
    <property type="entry name" value="Histidine_triad_HIT"/>
</dbReference>